<keyword evidence="5 7" id="KW-1133">Transmembrane helix</keyword>
<dbReference type="OrthoDB" id="9806127at2"/>
<dbReference type="PANTHER" id="PTHR24221:SF614">
    <property type="entry name" value="GLUTATHIONE_L-CYSTEINE TRANSPORT SYSTEM ATP-BINDING_PERMEASE PROTEIN CYDC"/>
    <property type="match status" value="1"/>
</dbReference>
<dbReference type="GO" id="GO:0016887">
    <property type="term" value="F:ATP hydrolysis activity"/>
    <property type="evidence" value="ECO:0007669"/>
    <property type="project" value="InterPro"/>
</dbReference>
<dbReference type="CDD" id="cd18584">
    <property type="entry name" value="ABC_6TM_AarD_CydD"/>
    <property type="match status" value="1"/>
</dbReference>
<feature type="transmembrane region" description="Helical" evidence="7">
    <location>
        <begin position="158"/>
        <end position="178"/>
    </location>
</feature>
<dbReference type="SMART" id="SM00382">
    <property type="entry name" value="AAA"/>
    <property type="match status" value="1"/>
</dbReference>
<keyword evidence="6 7" id="KW-0472">Membrane</keyword>
<name>A0A2U1DCP0_9LACO</name>
<dbReference type="AlphaFoldDB" id="A0A2U1DCP0"/>
<evidence type="ECO:0000256" key="7">
    <source>
        <dbReference type="SAM" id="Phobius"/>
    </source>
</evidence>
<keyword evidence="11" id="KW-1185">Reference proteome</keyword>
<comment type="caution">
    <text evidence="10">The sequence shown here is derived from an EMBL/GenBank/DDBJ whole genome shotgun (WGS) entry which is preliminary data.</text>
</comment>
<dbReference type="InterPro" id="IPR003439">
    <property type="entry name" value="ABC_transporter-like_ATP-bd"/>
</dbReference>
<dbReference type="Gene3D" id="1.20.1560.10">
    <property type="entry name" value="ABC transporter type 1, transmembrane domain"/>
    <property type="match status" value="1"/>
</dbReference>
<dbReference type="PROSITE" id="PS50893">
    <property type="entry name" value="ABC_TRANSPORTER_2"/>
    <property type="match status" value="1"/>
</dbReference>
<dbReference type="NCBIfam" id="TIGR02857">
    <property type="entry name" value="CydD"/>
    <property type="match status" value="1"/>
</dbReference>
<evidence type="ECO:0000256" key="2">
    <source>
        <dbReference type="ARBA" id="ARBA00022692"/>
    </source>
</evidence>
<evidence type="ECO:0000256" key="3">
    <source>
        <dbReference type="ARBA" id="ARBA00022741"/>
    </source>
</evidence>
<dbReference type="Pfam" id="PF00664">
    <property type="entry name" value="ABC_membrane"/>
    <property type="match status" value="1"/>
</dbReference>
<evidence type="ECO:0000256" key="1">
    <source>
        <dbReference type="ARBA" id="ARBA00004651"/>
    </source>
</evidence>
<dbReference type="InterPro" id="IPR003593">
    <property type="entry name" value="AAA+_ATPase"/>
</dbReference>
<dbReference type="SUPFAM" id="SSF90123">
    <property type="entry name" value="ABC transporter transmembrane region"/>
    <property type="match status" value="1"/>
</dbReference>
<feature type="transmembrane region" description="Helical" evidence="7">
    <location>
        <begin position="53"/>
        <end position="73"/>
    </location>
</feature>
<dbReference type="Gene3D" id="3.40.50.300">
    <property type="entry name" value="P-loop containing nucleotide triphosphate hydrolases"/>
    <property type="match status" value="1"/>
</dbReference>
<comment type="subcellular location">
    <subcellularLocation>
        <location evidence="1">Cell membrane</location>
        <topology evidence="1">Multi-pass membrane protein</topology>
    </subcellularLocation>
</comment>
<dbReference type="PANTHER" id="PTHR24221">
    <property type="entry name" value="ATP-BINDING CASSETTE SUB-FAMILY B"/>
    <property type="match status" value="1"/>
</dbReference>
<dbReference type="InterPro" id="IPR011527">
    <property type="entry name" value="ABC1_TM_dom"/>
</dbReference>
<reference evidence="10 11" key="1">
    <citation type="submission" date="2018-04" db="EMBL/GenBank/DDBJ databases">
        <title>Genomic Encyclopedia of Type Strains, Phase IV (KMG-IV): sequencing the most valuable type-strain genomes for metagenomic binning, comparative biology and taxonomic classification.</title>
        <authorList>
            <person name="Goeker M."/>
        </authorList>
    </citation>
    <scope>NUCLEOTIDE SEQUENCE [LARGE SCALE GENOMIC DNA]</scope>
    <source>
        <strain evidence="10 11">DSM 28795</strain>
    </source>
</reference>
<dbReference type="InterPro" id="IPR014216">
    <property type="entry name" value="ABC_transptr_CydD"/>
</dbReference>
<accession>A0A2U1DCP0</accession>
<feature type="domain" description="ABC transporter" evidence="8">
    <location>
        <begin position="333"/>
        <end position="568"/>
    </location>
</feature>
<evidence type="ECO:0000313" key="10">
    <source>
        <dbReference type="EMBL" id="PVY85349.1"/>
    </source>
</evidence>
<gene>
    <name evidence="10" type="ORF">C7384_102169</name>
</gene>
<keyword evidence="3" id="KW-0547">Nucleotide-binding</keyword>
<dbReference type="GO" id="GO:0042883">
    <property type="term" value="P:cysteine transport"/>
    <property type="evidence" value="ECO:0007669"/>
    <property type="project" value="InterPro"/>
</dbReference>
<dbReference type="Pfam" id="PF00005">
    <property type="entry name" value="ABC_tran"/>
    <property type="match status" value="1"/>
</dbReference>
<feature type="transmembrane region" description="Helical" evidence="7">
    <location>
        <begin position="234"/>
        <end position="260"/>
    </location>
</feature>
<keyword evidence="4 10" id="KW-0067">ATP-binding</keyword>
<dbReference type="GO" id="GO:0005886">
    <property type="term" value="C:plasma membrane"/>
    <property type="evidence" value="ECO:0007669"/>
    <property type="project" value="UniProtKB-SubCell"/>
</dbReference>
<dbReference type="EMBL" id="QEKT01000002">
    <property type="protein sequence ID" value="PVY85349.1"/>
    <property type="molecule type" value="Genomic_DNA"/>
</dbReference>
<proteinExistence type="predicted"/>
<dbReference type="SUPFAM" id="SSF52540">
    <property type="entry name" value="P-loop containing nucleoside triphosphate hydrolases"/>
    <property type="match status" value="1"/>
</dbReference>
<evidence type="ECO:0000256" key="6">
    <source>
        <dbReference type="ARBA" id="ARBA00023136"/>
    </source>
</evidence>
<feature type="transmembrane region" description="Helical" evidence="7">
    <location>
        <begin position="131"/>
        <end position="152"/>
    </location>
</feature>
<dbReference type="Proteomes" id="UP000245433">
    <property type="component" value="Unassembled WGS sequence"/>
</dbReference>
<dbReference type="InterPro" id="IPR039421">
    <property type="entry name" value="Type_1_exporter"/>
</dbReference>
<organism evidence="10 11">
    <name type="scientific">Convivina intestini</name>
    <dbReference type="NCBI Taxonomy" id="1505726"/>
    <lineage>
        <taxon>Bacteria</taxon>
        <taxon>Bacillati</taxon>
        <taxon>Bacillota</taxon>
        <taxon>Bacilli</taxon>
        <taxon>Lactobacillales</taxon>
        <taxon>Lactobacillaceae</taxon>
        <taxon>Convivina</taxon>
    </lineage>
</organism>
<dbReference type="InterPro" id="IPR027417">
    <property type="entry name" value="P-loop_NTPase"/>
</dbReference>
<evidence type="ECO:0000313" key="11">
    <source>
        <dbReference type="Proteomes" id="UP000245433"/>
    </source>
</evidence>
<keyword evidence="2 7" id="KW-0812">Transmembrane</keyword>
<evidence type="ECO:0000259" key="8">
    <source>
        <dbReference type="PROSITE" id="PS50893"/>
    </source>
</evidence>
<dbReference type="GO" id="GO:0034040">
    <property type="term" value="F:ATPase-coupled lipid transmembrane transporter activity"/>
    <property type="evidence" value="ECO:0007669"/>
    <property type="project" value="TreeGrafter"/>
</dbReference>
<sequence>MFDRRLLALPKIKVTLLYLIVLTGIQALAIVGQGISLSQALVWLWEGKGLTSITLPVILFTLFFGLRQLLVVVKNYVMANFADQTVENYRIALLEKYAKLGSPLIAKFGTGQAVSVLAAGLDNVKNYFQLILIKVGDLSIIPWIVLIAITYFKWIQGVFLLLIFPVIIIFFIILGLAAQKKADDEYQNFKNLNNRFVDGLRGLPTLKQLGLSRAYGQEIYQISEDYRKTTMRTLIIAITSTFALDFFTTLSIAVLAVFLGLDLLNARMTLFPALSILILAPEYFLPLRSFADDYHATLDGKNAYAEVLEVLDMPEMTDQNQLHLAEWKATSNLQVKNLNFSYQDQPNLVDLNFDLRGYQRVAIVGESGSGKSTLLNLLGGQLLPQAGSQISIDGQDLPHLAQADWQKQFFYLPQAPYIFHASLKDNLTFYYPQADQKAFDLAIKQAGLTELVAELPDGLATIVGEGGRQLSGGQVQRVALARMFLDPKRRVLLFDEPTAHLDIQTELALKQSMAPLFENHLVLFATHRLHWLKQMDYVLVMRDGHLVEQGRPAALLAQADSQLNVLRDALHQGVNL</sequence>
<dbReference type="GO" id="GO:0005524">
    <property type="term" value="F:ATP binding"/>
    <property type="evidence" value="ECO:0007669"/>
    <property type="project" value="UniProtKB-KW"/>
</dbReference>
<evidence type="ECO:0000259" key="9">
    <source>
        <dbReference type="PROSITE" id="PS50929"/>
    </source>
</evidence>
<dbReference type="PROSITE" id="PS50929">
    <property type="entry name" value="ABC_TM1F"/>
    <property type="match status" value="1"/>
</dbReference>
<feature type="domain" description="ABC transmembrane type-1" evidence="9">
    <location>
        <begin position="19"/>
        <end position="299"/>
    </location>
</feature>
<evidence type="ECO:0000256" key="4">
    <source>
        <dbReference type="ARBA" id="ARBA00022840"/>
    </source>
</evidence>
<dbReference type="RefSeq" id="WP_089938114.1">
    <property type="nucleotide sequence ID" value="NZ_CAKOEX010000002.1"/>
</dbReference>
<dbReference type="GO" id="GO:0140359">
    <property type="term" value="F:ABC-type transporter activity"/>
    <property type="evidence" value="ECO:0007669"/>
    <property type="project" value="InterPro"/>
</dbReference>
<evidence type="ECO:0000256" key="5">
    <source>
        <dbReference type="ARBA" id="ARBA00022989"/>
    </source>
</evidence>
<dbReference type="InterPro" id="IPR036640">
    <property type="entry name" value="ABC1_TM_sf"/>
</dbReference>
<protein>
    <submittedName>
        <fullName evidence="10">ATP-binding cassette subfamily C protein CydD</fullName>
    </submittedName>
</protein>